<dbReference type="PANTHER" id="PTHR33490">
    <property type="entry name" value="BLR5614 PROTEIN-RELATED"/>
    <property type="match status" value="1"/>
</dbReference>
<sequence>MSIHVALKHRTRYLYDRLVSLGPQTVRLRPAPHCRTPILSYSLNVEPEDHFINWMQDPHSNYLARFNFHKPTRELCVTVELTAEMSVINPFDFFIEESAEKFPFEYEELLQGDLKPFLAIKEDGSFLTEYLRKIDRTPRRTIDFLIDVNQQLQNDIKYSIRMEPGVQTCEQTLEKLSGSCRDSAWLLMQILRHFGFATRFVSGYLIQLAPDIRSLDGPSGPTEDFTDLHAWTEVFLPGAGWIGLDPTSGLLVSEGHIPLACTPLPTSAAPIEGGVDKCEVEFEFEMEVTRVHEDPRVTKPYTEETWEEILKVGDQVENILDENQVKLTMGGEPTFVSIDDMEGEEWTEAAVGPEKYRLSEELVLRLRDRFGPGALLHFGQGKWYPGEPLPRWALTCLWRKDGEPICQNDNLFAVSNTKEQADVELAAQFVDVLCENIGVEAKYVRPAYEDVWNVIHDEQKLPVNVDPRKFDLNHAEERAKLSRALERGVTEPVGFVLPLKRAWWQANAKWESGPWPFRGPKLFLIPGDSPVGLRLPLDSLPKRSKPNDSRPDVYEIDPFESRSALPRYVELRNAVQQTALEMQEVQTQFQKRSSQGTTQESLQKIVDNQAAAVAEANQVIRTALCVEPRDGHIHIFMPPVGTLEDYLDLTTAIEAAAEQVGHPVVFEGYLPPHDDRVEMMKVTPDPGVIEVNVQPAQNWRELVDITTEVYEVAHLCRLGTEKFQLDGRHTGTGGGNHVVMGGATVAESPFLRRPDLLGSMIRFWNNHPSLSYLFSGMFIGPTSQAPRVDESRRDAVYELQIALDTLEASQDRPAWLVDRIFRHLMTDLTGNTHRAEFCIDKLYSPDSTTGRLGLVELRAFEMPPHSRMSLTQQLLLRSFVAWFWNQPYKTDLVDWGTRLHDQFMLPYYMMSDFRSVIDEINAAGIPISHEWFVPHIEFRCPQIGNVTYDGMLLELRQAIEPWYVLGEQAGTGGTTRYVDSSIERLQVKLSGAFSERYAVTCNGRAVPLQPTSVTGEFVAGVRYRAWQPPNCLHPTIPVHVPLVFDIVDKWQKRSVGGCQYHIENAGGLNPTSFPINALEAESRRACRFFRFGHTPGTIQIPDEQLNSHYPLTLDLRRQVK</sequence>
<dbReference type="InterPro" id="IPR018667">
    <property type="entry name" value="DUF2126"/>
</dbReference>
<dbReference type="Pfam" id="PF08379">
    <property type="entry name" value="Bact_transglu_N"/>
    <property type="match status" value="1"/>
</dbReference>
<dbReference type="EMBL" id="SJPG01000001">
    <property type="protein sequence ID" value="TWT61049.1"/>
    <property type="molecule type" value="Genomic_DNA"/>
</dbReference>
<dbReference type="InterPro" id="IPR038765">
    <property type="entry name" value="Papain-like_cys_pep_sf"/>
</dbReference>
<gene>
    <name evidence="2" type="ORF">Pan54_17830</name>
</gene>
<dbReference type="PANTHER" id="PTHR33490:SF1">
    <property type="entry name" value="SLL1233 PROTEIN"/>
    <property type="match status" value="1"/>
</dbReference>
<dbReference type="SMART" id="SM00460">
    <property type="entry name" value="TGc"/>
    <property type="match status" value="1"/>
</dbReference>
<organism evidence="2 3">
    <name type="scientific">Rubinisphaera italica</name>
    <dbReference type="NCBI Taxonomy" id="2527969"/>
    <lineage>
        <taxon>Bacteria</taxon>
        <taxon>Pseudomonadati</taxon>
        <taxon>Planctomycetota</taxon>
        <taxon>Planctomycetia</taxon>
        <taxon>Planctomycetales</taxon>
        <taxon>Planctomycetaceae</taxon>
        <taxon>Rubinisphaera</taxon>
    </lineage>
</organism>
<dbReference type="RefSeq" id="WP_146503086.1">
    <property type="nucleotide sequence ID" value="NZ_SJPG01000001.1"/>
</dbReference>
<evidence type="ECO:0000313" key="3">
    <source>
        <dbReference type="Proteomes" id="UP000316095"/>
    </source>
</evidence>
<name>A0A5C5XEG6_9PLAN</name>
<dbReference type="Gene3D" id="3.10.620.30">
    <property type="match status" value="1"/>
</dbReference>
<accession>A0A5C5XEG6</accession>
<evidence type="ECO:0000313" key="2">
    <source>
        <dbReference type="EMBL" id="TWT61049.1"/>
    </source>
</evidence>
<protein>
    <recommendedName>
        <fullName evidence="1">Transglutaminase-like domain-containing protein</fullName>
    </recommendedName>
</protein>
<dbReference type="AlphaFoldDB" id="A0A5C5XEG6"/>
<evidence type="ECO:0000259" key="1">
    <source>
        <dbReference type="SMART" id="SM00460"/>
    </source>
</evidence>
<comment type="caution">
    <text evidence="2">The sequence shown here is derived from an EMBL/GenBank/DDBJ whole genome shotgun (WGS) entry which is preliminary data.</text>
</comment>
<dbReference type="Pfam" id="PF09899">
    <property type="entry name" value="DUF2126"/>
    <property type="match status" value="1"/>
</dbReference>
<dbReference type="OrthoDB" id="9804872at2"/>
<dbReference type="SUPFAM" id="SSF54001">
    <property type="entry name" value="Cysteine proteinases"/>
    <property type="match status" value="1"/>
</dbReference>
<keyword evidence="3" id="KW-1185">Reference proteome</keyword>
<dbReference type="InterPro" id="IPR013589">
    <property type="entry name" value="Bac_transglu_N"/>
</dbReference>
<dbReference type="Proteomes" id="UP000316095">
    <property type="component" value="Unassembled WGS sequence"/>
</dbReference>
<dbReference type="Pfam" id="PF01841">
    <property type="entry name" value="Transglut_core"/>
    <property type="match status" value="1"/>
</dbReference>
<dbReference type="InterPro" id="IPR002931">
    <property type="entry name" value="Transglutaminase-like"/>
</dbReference>
<proteinExistence type="predicted"/>
<feature type="domain" description="Transglutaminase-like" evidence="1">
    <location>
        <begin position="172"/>
        <end position="248"/>
    </location>
</feature>
<reference evidence="2 3" key="1">
    <citation type="submission" date="2019-02" db="EMBL/GenBank/DDBJ databases">
        <title>Deep-cultivation of Planctomycetes and their phenomic and genomic characterization uncovers novel biology.</title>
        <authorList>
            <person name="Wiegand S."/>
            <person name="Jogler M."/>
            <person name="Boedeker C."/>
            <person name="Pinto D."/>
            <person name="Vollmers J."/>
            <person name="Rivas-Marin E."/>
            <person name="Kohn T."/>
            <person name="Peeters S.H."/>
            <person name="Heuer A."/>
            <person name="Rast P."/>
            <person name="Oberbeckmann S."/>
            <person name="Bunk B."/>
            <person name="Jeske O."/>
            <person name="Meyerdierks A."/>
            <person name="Storesund J.E."/>
            <person name="Kallscheuer N."/>
            <person name="Luecker S."/>
            <person name="Lage O.M."/>
            <person name="Pohl T."/>
            <person name="Merkel B.J."/>
            <person name="Hornburger P."/>
            <person name="Mueller R.-W."/>
            <person name="Bruemmer F."/>
            <person name="Labrenz M."/>
            <person name="Spormann A.M."/>
            <person name="Op Den Camp H."/>
            <person name="Overmann J."/>
            <person name="Amann R."/>
            <person name="Jetten M.S.M."/>
            <person name="Mascher T."/>
            <person name="Medema M.H."/>
            <person name="Devos D.P."/>
            <person name="Kaster A.-K."/>
            <person name="Ovreas L."/>
            <person name="Rohde M."/>
            <person name="Galperin M.Y."/>
            <person name="Jogler C."/>
        </authorList>
    </citation>
    <scope>NUCLEOTIDE SEQUENCE [LARGE SCALE GENOMIC DNA]</scope>
    <source>
        <strain evidence="2 3">Pan54</strain>
    </source>
</reference>